<reference evidence="10" key="2">
    <citation type="submission" date="2020-09" db="EMBL/GenBank/DDBJ databases">
        <authorList>
            <person name="Sun Q."/>
            <person name="Sedlacek I."/>
        </authorList>
    </citation>
    <scope>NUCLEOTIDE SEQUENCE</scope>
    <source>
        <strain evidence="10">CCM 7897</strain>
    </source>
</reference>
<protein>
    <recommendedName>
        <fullName evidence="12">Alg9-like mannosyltransferase family protein</fullName>
    </recommendedName>
</protein>
<evidence type="ECO:0000256" key="8">
    <source>
        <dbReference type="ARBA" id="ARBA00023136"/>
    </source>
</evidence>
<feature type="transmembrane region" description="Helical" evidence="9">
    <location>
        <begin position="253"/>
        <end position="274"/>
    </location>
</feature>
<dbReference type="InterPro" id="IPR005599">
    <property type="entry name" value="GPI_mannosylTrfase"/>
</dbReference>
<feature type="transmembrane region" description="Helical" evidence="9">
    <location>
        <begin position="281"/>
        <end position="298"/>
    </location>
</feature>
<name>A0A917C899_9HYPH</name>
<comment type="caution">
    <text evidence="10">The sequence shown here is derived from an EMBL/GenBank/DDBJ whole genome shotgun (WGS) entry which is preliminary data.</text>
</comment>
<keyword evidence="4" id="KW-0808">Transferase</keyword>
<dbReference type="Proteomes" id="UP000606044">
    <property type="component" value="Unassembled WGS sequence"/>
</dbReference>
<feature type="transmembrane region" description="Helical" evidence="9">
    <location>
        <begin position="162"/>
        <end position="189"/>
    </location>
</feature>
<evidence type="ECO:0000313" key="10">
    <source>
        <dbReference type="EMBL" id="GGF76008.1"/>
    </source>
</evidence>
<evidence type="ECO:0000256" key="3">
    <source>
        <dbReference type="ARBA" id="ARBA00022676"/>
    </source>
</evidence>
<keyword evidence="3" id="KW-0328">Glycosyltransferase</keyword>
<evidence type="ECO:0000256" key="5">
    <source>
        <dbReference type="ARBA" id="ARBA00022692"/>
    </source>
</evidence>
<evidence type="ECO:0000313" key="11">
    <source>
        <dbReference type="Proteomes" id="UP000606044"/>
    </source>
</evidence>
<comment type="subcellular location">
    <subcellularLocation>
        <location evidence="1">Endomembrane system</location>
        <topology evidence="1">Multi-pass membrane protein</topology>
    </subcellularLocation>
    <subcellularLocation>
        <location evidence="2">Endoplasmic reticulum membrane</location>
    </subcellularLocation>
</comment>
<accession>A0A917C899</accession>
<feature type="transmembrane region" description="Helical" evidence="9">
    <location>
        <begin position="304"/>
        <end position="324"/>
    </location>
</feature>
<evidence type="ECO:0000256" key="6">
    <source>
        <dbReference type="ARBA" id="ARBA00022824"/>
    </source>
</evidence>
<keyword evidence="11" id="KW-1185">Reference proteome</keyword>
<dbReference type="PANTHER" id="PTHR22760">
    <property type="entry name" value="GLYCOSYLTRANSFERASE"/>
    <property type="match status" value="1"/>
</dbReference>
<dbReference type="Pfam" id="PF03901">
    <property type="entry name" value="Glyco_transf_22"/>
    <property type="match status" value="1"/>
</dbReference>
<dbReference type="EMBL" id="BMCT01000006">
    <property type="protein sequence ID" value="GGF76008.1"/>
    <property type="molecule type" value="Genomic_DNA"/>
</dbReference>
<sequence length="490" mass="52922">MLILLLISSYAVKLVVFQLFPNMSYADTTFQYLEQAHRLMYGRGLLPWEFVSGARPWLVPGLILPGMEAARALGGLAQAQIFGAAAMCSLVSLLVIPPAFLWGWRAAGSVGAVICGALAAYWFETVYYAGQPLQDTIATFLLVPGVYLAYPDGPATSFRRLVLAGFVMAAALAFRIQLGPIVLLVGLWVARLNIRAYAAFVLGGIWPLLFLGALDWATWGMPFQSIIKYVKYQSVAIGETGDGRFGFVPWYHYPGWILAYWSGAFVLIAGTALLAARRLPLLLAIPVFNLAVLETIAFKHPRYLYPGEPFVLVLAGIGGTWLALRLWENTVPRWRIAAGGLVFVAITSALLGGFGYFAATFALGRGTILATRAVNADPAACGLAIAPGSSWWLSGGNAYLNPDKGLYGITAADPEFKARSQAFNFILTTTELPGEPMEDFTGTDYSKVACYANGTRGPACLWKRPGTCVPDAAPPLKASLPEWLDEAKGR</sequence>
<feature type="transmembrane region" description="Helical" evidence="9">
    <location>
        <begin position="196"/>
        <end position="214"/>
    </location>
</feature>
<feature type="transmembrane region" description="Helical" evidence="9">
    <location>
        <begin position="79"/>
        <end position="96"/>
    </location>
</feature>
<keyword evidence="8 9" id="KW-0472">Membrane</keyword>
<feature type="transmembrane region" description="Helical" evidence="9">
    <location>
        <begin position="102"/>
        <end position="121"/>
    </location>
</feature>
<evidence type="ECO:0000256" key="4">
    <source>
        <dbReference type="ARBA" id="ARBA00022679"/>
    </source>
</evidence>
<organism evidence="10 11">
    <name type="scientific">Azorhizobium oxalatiphilum</name>
    <dbReference type="NCBI Taxonomy" id="980631"/>
    <lineage>
        <taxon>Bacteria</taxon>
        <taxon>Pseudomonadati</taxon>
        <taxon>Pseudomonadota</taxon>
        <taxon>Alphaproteobacteria</taxon>
        <taxon>Hyphomicrobiales</taxon>
        <taxon>Xanthobacteraceae</taxon>
        <taxon>Azorhizobium</taxon>
    </lineage>
</organism>
<dbReference type="GO" id="GO:0000030">
    <property type="term" value="F:mannosyltransferase activity"/>
    <property type="evidence" value="ECO:0007669"/>
    <property type="project" value="TreeGrafter"/>
</dbReference>
<evidence type="ECO:0008006" key="12">
    <source>
        <dbReference type="Google" id="ProtNLM"/>
    </source>
</evidence>
<evidence type="ECO:0000256" key="9">
    <source>
        <dbReference type="SAM" id="Phobius"/>
    </source>
</evidence>
<evidence type="ECO:0000256" key="2">
    <source>
        <dbReference type="ARBA" id="ARBA00004586"/>
    </source>
</evidence>
<feature type="transmembrane region" description="Helical" evidence="9">
    <location>
        <begin position="336"/>
        <end position="359"/>
    </location>
</feature>
<gene>
    <name evidence="10" type="ORF">GCM10007301_40000</name>
</gene>
<evidence type="ECO:0000256" key="1">
    <source>
        <dbReference type="ARBA" id="ARBA00004127"/>
    </source>
</evidence>
<keyword evidence="5 9" id="KW-0812">Transmembrane</keyword>
<evidence type="ECO:0000256" key="7">
    <source>
        <dbReference type="ARBA" id="ARBA00022989"/>
    </source>
</evidence>
<dbReference type="GO" id="GO:0012505">
    <property type="term" value="C:endomembrane system"/>
    <property type="evidence" value="ECO:0007669"/>
    <property type="project" value="UniProtKB-SubCell"/>
</dbReference>
<keyword evidence="7 9" id="KW-1133">Transmembrane helix</keyword>
<keyword evidence="6" id="KW-0256">Endoplasmic reticulum</keyword>
<proteinExistence type="predicted"/>
<dbReference type="AlphaFoldDB" id="A0A917C899"/>
<reference evidence="10" key="1">
    <citation type="journal article" date="2014" name="Int. J. Syst. Evol. Microbiol.">
        <title>Complete genome sequence of Corynebacterium casei LMG S-19264T (=DSM 44701T), isolated from a smear-ripened cheese.</title>
        <authorList>
            <consortium name="US DOE Joint Genome Institute (JGI-PGF)"/>
            <person name="Walter F."/>
            <person name="Albersmeier A."/>
            <person name="Kalinowski J."/>
            <person name="Ruckert C."/>
        </authorList>
    </citation>
    <scope>NUCLEOTIDE SEQUENCE</scope>
    <source>
        <strain evidence="10">CCM 7897</strain>
    </source>
</reference>